<sequence>MSLARLPVTRALAMLIEQATGRPCGVAELPRARTESGEWNPTAAPYTILDSLPSAFTGPPLWDWHADAAWTYQVTSVGERGDQVQWLADRVRAGVVGRSGGRWTHHLRVPQARVIDRELDHDAGGETSVSAAGAIVSYVQRFTITVTPA</sequence>
<dbReference type="RefSeq" id="WP_189955547.1">
    <property type="nucleotide sequence ID" value="NZ_BMVG01000011.1"/>
</dbReference>
<keyword evidence="2" id="KW-1185">Reference proteome</keyword>
<gene>
    <name evidence="1" type="ORF">GCM10010339_47690</name>
</gene>
<dbReference type="EMBL" id="BMVG01000011">
    <property type="protein sequence ID" value="GHE06577.1"/>
    <property type="molecule type" value="Genomic_DNA"/>
</dbReference>
<comment type="caution">
    <text evidence="1">The sequence shown here is derived from an EMBL/GenBank/DDBJ whole genome shotgun (WGS) entry which is preliminary data.</text>
</comment>
<dbReference type="Proteomes" id="UP000655443">
    <property type="component" value="Unassembled WGS sequence"/>
</dbReference>
<reference evidence="1" key="1">
    <citation type="journal article" date="2014" name="Int. J. Syst. Evol. Microbiol.">
        <title>Complete genome sequence of Corynebacterium casei LMG S-19264T (=DSM 44701T), isolated from a smear-ripened cheese.</title>
        <authorList>
            <consortium name="US DOE Joint Genome Institute (JGI-PGF)"/>
            <person name="Walter F."/>
            <person name="Albersmeier A."/>
            <person name="Kalinowski J."/>
            <person name="Ruckert C."/>
        </authorList>
    </citation>
    <scope>NUCLEOTIDE SEQUENCE</scope>
    <source>
        <strain evidence="1">JCM 4714</strain>
    </source>
</reference>
<reference evidence="1" key="2">
    <citation type="submission" date="2020-09" db="EMBL/GenBank/DDBJ databases">
        <authorList>
            <person name="Sun Q."/>
            <person name="Ohkuma M."/>
        </authorList>
    </citation>
    <scope>NUCLEOTIDE SEQUENCE</scope>
    <source>
        <strain evidence="1">JCM 4714</strain>
    </source>
</reference>
<protein>
    <recommendedName>
        <fullName evidence="3">DUF3168 domain-containing protein</fullName>
    </recommendedName>
</protein>
<organism evidence="1 2">
    <name type="scientific">Streptomyces alanosinicus</name>
    <dbReference type="NCBI Taxonomy" id="68171"/>
    <lineage>
        <taxon>Bacteria</taxon>
        <taxon>Bacillati</taxon>
        <taxon>Actinomycetota</taxon>
        <taxon>Actinomycetes</taxon>
        <taxon>Kitasatosporales</taxon>
        <taxon>Streptomycetaceae</taxon>
        <taxon>Streptomyces</taxon>
    </lineage>
</organism>
<dbReference type="AlphaFoldDB" id="A0A919D3V4"/>
<proteinExistence type="predicted"/>
<evidence type="ECO:0000313" key="1">
    <source>
        <dbReference type="EMBL" id="GHE06577.1"/>
    </source>
</evidence>
<accession>A0A919D3V4</accession>
<evidence type="ECO:0008006" key="3">
    <source>
        <dbReference type="Google" id="ProtNLM"/>
    </source>
</evidence>
<evidence type="ECO:0000313" key="2">
    <source>
        <dbReference type="Proteomes" id="UP000655443"/>
    </source>
</evidence>
<name>A0A919D3V4_9ACTN</name>